<keyword evidence="4 7" id="KW-0548">Nucleotidyltransferase</keyword>
<accession>A0A645BJR2</accession>
<comment type="caution">
    <text evidence="7">The sequence shown here is derived from an EMBL/GenBank/DDBJ whole genome shotgun (WGS) entry which is preliminary data.</text>
</comment>
<reference evidence="7" key="1">
    <citation type="submission" date="2019-08" db="EMBL/GenBank/DDBJ databases">
        <authorList>
            <person name="Kucharzyk K."/>
            <person name="Murdoch R.W."/>
            <person name="Higgins S."/>
            <person name="Loffler F."/>
        </authorList>
    </citation>
    <scope>NUCLEOTIDE SEQUENCE</scope>
</reference>
<evidence type="ECO:0000256" key="5">
    <source>
        <dbReference type="ARBA" id="ARBA00048128"/>
    </source>
</evidence>
<evidence type="ECO:0000259" key="6">
    <source>
        <dbReference type="Pfam" id="PF00483"/>
    </source>
</evidence>
<name>A0A645BJR2_9ZZZZ</name>
<dbReference type="SUPFAM" id="SSF53448">
    <property type="entry name" value="Nucleotide-diphospho-sugar transferases"/>
    <property type="match status" value="1"/>
</dbReference>
<dbReference type="GO" id="GO:0003983">
    <property type="term" value="F:UTP:glucose-1-phosphate uridylyltransferase activity"/>
    <property type="evidence" value="ECO:0007669"/>
    <property type="project" value="UniProtKB-EC"/>
</dbReference>
<dbReference type="PANTHER" id="PTHR43197">
    <property type="entry name" value="UTP--GLUCOSE-1-PHOSPHATE URIDYLYLTRANSFERASE"/>
    <property type="match status" value="1"/>
</dbReference>
<feature type="domain" description="Nucleotidyl transferase" evidence="6">
    <location>
        <begin position="11"/>
        <end position="183"/>
    </location>
</feature>
<evidence type="ECO:0000256" key="3">
    <source>
        <dbReference type="ARBA" id="ARBA00022679"/>
    </source>
</evidence>
<dbReference type="InterPro" id="IPR005771">
    <property type="entry name" value="GalU_uridylyltTrfase_bac/arc"/>
</dbReference>
<keyword evidence="3 7" id="KW-0808">Transferase</keyword>
<gene>
    <name evidence="7" type="primary">gtaB_22</name>
    <name evidence="7" type="ORF">SDC9_112597</name>
</gene>
<evidence type="ECO:0000256" key="4">
    <source>
        <dbReference type="ARBA" id="ARBA00022695"/>
    </source>
</evidence>
<protein>
    <recommendedName>
        <fullName evidence="2">UTP--glucose-1-phosphate uridylyltransferase</fullName>
        <ecNumber evidence="2">2.7.7.9</ecNumber>
    </recommendedName>
</protein>
<dbReference type="EMBL" id="VSSQ01020664">
    <property type="protein sequence ID" value="MPM65700.1"/>
    <property type="molecule type" value="Genomic_DNA"/>
</dbReference>
<dbReference type="EC" id="2.7.7.9" evidence="2"/>
<organism evidence="7">
    <name type="scientific">bioreactor metagenome</name>
    <dbReference type="NCBI Taxonomy" id="1076179"/>
    <lineage>
        <taxon>unclassified sequences</taxon>
        <taxon>metagenomes</taxon>
        <taxon>ecological metagenomes</taxon>
    </lineage>
</organism>
<dbReference type="InterPro" id="IPR029044">
    <property type="entry name" value="Nucleotide-diphossugar_trans"/>
</dbReference>
<evidence type="ECO:0000256" key="2">
    <source>
        <dbReference type="ARBA" id="ARBA00012415"/>
    </source>
</evidence>
<dbReference type="GO" id="GO:0006011">
    <property type="term" value="P:UDP-alpha-D-glucose metabolic process"/>
    <property type="evidence" value="ECO:0007669"/>
    <property type="project" value="InterPro"/>
</dbReference>
<dbReference type="Pfam" id="PF00483">
    <property type="entry name" value="NTP_transferase"/>
    <property type="match status" value="1"/>
</dbReference>
<comment type="catalytic activity">
    <reaction evidence="5">
        <text>alpha-D-glucose 1-phosphate + UTP + H(+) = UDP-alpha-D-glucose + diphosphate</text>
        <dbReference type="Rhea" id="RHEA:19889"/>
        <dbReference type="ChEBI" id="CHEBI:15378"/>
        <dbReference type="ChEBI" id="CHEBI:33019"/>
        <dbReference type="ChEBI" id="CHEBI:46398"/>
        <dbReference type="ChEBI" id="CHEBI:58601"/>
        <dbReference type="ChEBI" id="CHEBI:58885"/>
        <dbReference type="EC" id="2.7.7.9"/>
    </reaction>
</comment>
<evidence type="ECO:0000313" key="7">
    <source>
        <dbReference type="EMBL" id="MPM65700.1"/>
    </source>
</evidence>
<dbReference type="InterPro" id="IPR005835">
    <property type="entry name" value="NTP_transferase_dom"/>
</dbReference>
<dbReference type="AlphaFoldDB" id="A0A645BJR2"/>
<dbReference type="PANTHER" id="PTHR43197:SF1">
    <property type="entry name" value="UTP--GLUCOSE-1-PHOSPHATE URIDYLYLTRANSFERASE"/>
    <property type="match status" value="1"/>
</dbReference>
<comment type="similarity">
    <text evidence="1">Belongs to the UDPGP type 2 family.</text>
</comment>
<dbReference type="Gene3D" id="3.90.550.10">
    <property type="entry name" value="Spore Coat Polysaccharide Biosynthesis Protein SpsA, Chain A"/>
    <property type="match status" value="1"/>
</dbReference>
<sequence>MPVQEVLDFPKITVITQDPSLPYGNGSPVASARKFVETEEAFLVMYSDDVVFGHPGDAKVMVDLYNADPSAEAIIMAQEVSEKVVDKYGIISFKEGSEKLLDNIVEKPNPEEAPSHLASYGRYLLKPSVFAYLDPNNTGKDGELWTVDAITQIAGRSSVVVERSQGLWMTTGDPENYFKAHLKFVIDHEKYGSKIADWVRELSTETSKG</sequence>
<evidence type="ECO:0000256" key="1">
    <source>
        <dbReference type="ARBA" id="ARBA00006890"/>
    </source>
</evidence>
<proteinExistence type="inferred from homology"/>